<evidence type="ECO:0000313" key="2">
    <source>
        <dbReference type="EMBL" id="GLI35686.1"/>
    </source>
</evidence>
<keyword evidence="2" id="KW-0479">Metal-binding</keyword>
<accession>A0A9W6LAA3</accession>
<feature type="domain" description="Methylene-tetrahydrofolate reductase C-terminal-like" evidence="1">
    <location>
        <begin position="112"/>
        <end position="204"/>
    </location>
</feature>
<dbReference type="RefSeq" id="WP_281795691.1">
    <property type="nucleotide sequence ID" value="NZ_BSDR01000001.1"/>
</dbReference>
<evidence type="ECO:0000259" key="1">
    <source>
        <dbReference type="Pfam" id="PF12225"/>
    </source>
</evidence>
<dbReference type="AlphaFoldDB" id="A0A9W6LAA3"/>
<protein>
    <submittedName>
        <fullName evidence="2">Zinc-finger protein</fullName>
    </submittedName>
</protein>
<dbReference type="Proteomes" id="UP001144372">
    <property type="component" value="Unassembled WGS sequence"/>
</dbReference>
<sequence length="231" mass="25221">MIVGQQKPLEEIWEMIKGYKKVLVFGCNTCVAVCHEGGNKEAEILASMLRMKATQEGVDIEIKNGGIERQCEHEYFVSAAEQIDWADAVLSIACGAGVQFTNEKWPEKVVLPGLNTTFIGVVDEPGMFTERCLMCGDCVLHLTGGICPIARCSKSLLNGPCGGSENGKCEVRPDIACGWQLIYDRLKAQGRLELLDEVIPAKNWVSARDGGPRKLVQDHLLKKEAADVGAE</sequence>
<dbReference type="PANTHER" id="PTHR38755:SF1">
    <property type="entry name" value="METHYLENE-TETRAHYDROFOLATE REDUCTASE C-TERMINAL DOMAIN-CONTAINING PROTEIN"/>
    <property type="match status" value="1"/>
</dbReference>
<dbReference type="InterPro" id="IPR022026">
    <property type="entry name" value="DUF5981"/>
</dbReference>
<reference evidence="2" key="1">
    <citation type="submission" date="2022-12" db="EMBL/GenBank/DDBJ databases">
        <title>Reference genome sequencing for broad-spectrum identification of bacterial and archaeal isolates by mass spectrometry.</title>
        <authorList>
            <person name="Sekiguchi Y."/>
            <person name="Tourlousse D.M."/>
        </authorList>
    </citation>
    <scope>NUCLEOTIDE SEQUENCE</scope>
    <source>
        <strain evidence="2">ASRB1</strain>
    </source>
</reference>
<dbReference type="PANTHER" id="PTHR38755">
    <property type="entry name" value="5,10-METHYLENETETRAHYDROFOLATE REDUCTASE"/>
    <property type="match status" value="1"/>
</dbReference>
<dbReference type="Pfam" id="PF12225">
    <property type="entry name" value="DUF5981"/>
    <property type="match status" value="1"/>
</dbReference>
<gene>
    <name evidence="2" type="ORF">DAMNIGENAA_31190</name>
</gene>
<dbReference type="EMBL" id="BSDR01000001">
    <property type="protein sequence ID" value="GLI35686.1"/>
    <property type="molecule type" value="Genomic_DNA"/>
</dbReference>
<comment type="caution">
    <text evidence="2">The sequence shown here is derived from an EMBL/GenBank/DDBJ whole genome shotgun (WGS) entry which is preliminary data.</text>
</comment>
<keyword evidence="3" id="KW-1185">Reference proteome</keyword>
<name>A0A9W6LAA3_9BACT</name>
<dbReference type="GO" id="GO:0008270">
    <property type="term" value="F:zinc ion binding"/>
    <property type="evidence" value="ECO:0007669"/>
    <property type="project" value="UniProtKB-KW"/>
</dbReference>
<keyword evidence="2" id="KW-0862">Zinc</keyword>
<evidence type="ECO:0000313" key="3">
    <source>
        <dbReference type="Proteomes" id="UP001144372"/>
    </source>
</evidence>
<organism evidence="2 3">
    <name type="scientific">Desulforhabdus amnigena</name>
    <dbReference type="NCBI Taxonomy" id="40218"/>
    <lineage>
        <taxon>Bacteria</taxon>
        <taxon>Pseudomonadati</taxon>
        <taxon>Thermodesulfobacteriota</taxon>
        <taxon>Syntrophobacteria</taxon>
        <taxon>Syntrophobacterales</taxon>
        <taxon>Syntrophobacteraceae</taxon>
        <taxon>Desulforhabdus</taxon>
    </lineage>
</organism>
<proteinExistence type="predicted"/>
<keyword evidence="2" id="KW-0863">Zinc-finger</keyword>